<keyword evidence="2" id="KW-1185">Reference proteome</keyword>
<dbReference type="Gene3D" id="2.170.120.40">
    <property type="entry name" value="YbbR-like domain"/>
    <property type="match status" value="1"/>
</dbReference>
<dbReference type="EMBL" id="FQWS01000003">
    <property type="protein sequence ID" value="SHH76887.1"/>
    <property type="molecule type" value="Genomic_DNA"/>
</dbReference>
<dbReference type="InterPro" id="IPR053154">
    <property type="entry name" value="c-di-AMP_regulator"/>
</dbReference>
<name>A0A1M5VNT0_9FLAO</name>
<evidence type="ECO:0000313" key="1">
    <source>
        <dbReference type="EMBL" id="SHH76887.1"/>
    </source>
</evidence>
<evidence type="ECO:0000313" key="2">
    <source>
        <dbReference type="Proteomes" id="UP000184522"/>
    </source>
</evidence>
<sequence length="321" mass="36649">MKKQVLNIGFIKFKKRNVKLFGFFLIAAFFFLMLSKLSQTYTQEINLDVELYNLEDEIVVLNDTLYNGKVTVSAKGFNLLQYIFSNSKKIKIDAQQEAFKSKKQILWDLRSNRYQLKEVLGNTLEILSVSPDTIKFDYDVLSYKMVPIQLVKDVTYASGYDVVNTIRLSQDSVKIIGSKQAIDTINYVTTKAVVLKDVKSDILKSTGFVTNNTSIDIVPKQVDVNGEVKRFTEGKISIPVKLINAPIGKTVNFFPKQVDLVYYVDIDSFKGIKPEDFQVVCDFSNFKNSNTKSFDLEISKAPKQVKRSRLLQDKIEFVLSE</sequence>
<protein>
    <recommendedName>
        <fullName evidence="3">YbbR-like protein</fullName>
    </recommendedName>
</protein>
<reference evidence="2" key="1">
    <citation type="submission" date="2016-11" db="EMBL/GenBank/DDBJ databases">
        <authorList>
            <person name="Varghese N."/>
            <person name="Submissions S."/>
        </authorList>
    </citation>
    <scope>NUCLEOTIDE SEQUENCE [LARGE SCALE GENOMIC DNA]</scope>
    <source>
        <strain evidence="2">DSM 25330</strain>
    </source>
</reference>
<dbReference type="AlphaFoldDB" id="A0A1M5VNT0"/>
<dbReference type="RefSeq" id="WP_073087549.1">
    <property type="nucleotide sequence ID" value="NZ_FQWS01000003.1"/>
</dbReference>
<accession>A0A1M5VNT0</accession>
<organism evidence="1 2">
    <name type="scientific">Winogradskyella jejuensis</name>
    <dbReference type="NCBI Taxonomy" id="1089305"/>
    <lineage>
        <taxon>Bacteria</taxon>
        <taxon>Pseudomonadati</taxon>
        <taxon>Bacteroidota</taxon>
        <taxon>Flavobacteriia</taxon>
        <taxon>Flavobacteriales</taxon>
        <taxon>Flavobacteriaceae</taxon>
        <taxon>Winogradskyella</taxon>
    </lineage>
</organism>
<dbReference type="Proteomes" id="UP000184522">
    <property type="component" value="Unassembled WGS sequence"/>
</dbReference>
<dbReference type="PANTHER" id="PTHR37804:SF1">
    <property type="entry name" value="CDAA REGULATORY PROTEIN CDAR"/>
    <property type="match status" value="1"/>
</dbReference>
<dbReference type="STRING" id="1089305.SAMN05444148_2767"/>
<dbReference type="PANTHER" id="PTHR37804">
    <property type="entry name" value="CDAA REGULATORY PROTEIN CDAR"/>
    <property type="match status" value="1"/>
</dbReference>
<proteinExistence type="predicted"/>
<evidence type="ECO:0008006" key="3">
    <source>
        <dbReference type="Google" id="ProtNLM"/>
    </source>
</evidence>
<dbReference type="OrthoDB" id="1150187at2"/>
<gene>
    <name evidence="1" type="ORF">SAMN05444148_2767</name>
</gene>
<dbReference type="Gene3D" id="2.170.120.30">
    <property type="match status" value="1"/>
</dbReference>